<dbReference type="EnsemblProtists" id="EKX41388">
    <property type="protein sequence ID" value="EKX41388"/>
    <property type="gene ID" value="GUITHDRAFT_112602"/>
</dbReference>
<accession>L1IYP5</accession>
<proteinExistence type="predicted"/>
<gene>
    <name evidence="3" type="ORF">GUITHDRAFT_112602</name>
</gene>
<evidence type="ECO:0000313" key="5">
    <source>
        <dbReference type="Proteomes" id="UP000011087"/>
    </source>
</evidence>
<dbReference type="KEGG" id="gtt:GUITHDRAFT_112602"/>
<protein>
    <recommendedName>
        <fullName evidence="6">Folate receptor-like domain-containing protein</fullName>
    </recommendedName>
</protein>
<evidence type="ECO:0000313" key="4">
    <source>
        <dbReference type="EnsemblProtists" id="EKX41388"/>
    </source>
</evidence>
<dbReference type="EMBL" id="JH993024">
    <property type="protein sequence ID" value="EKX41388.1"/>
    <property type="molecule type" value="Genomic_DNA"/>
</dbReference>
<dbReference type="HOGENOM" id="CLU_557193_0_0_1"/>
<dbReference type="PaxDb" id="55529-EKX41388"/>
<sequence length="490" mass="54511">MAHSALRRLVAVWLLLEVGGGSDTIRCNWKPSFSDTGVASNLTTMFGNYNYSDALPDCIQACVSSLTSETSPALVKDEFMKCCTRMRQQISMDDEVSATYECCVQYRTWNGMGESTMTCCMETNRLFRSWYDSSNVEARTCEVACKTWPNYGVGVKCSCLNYVGGCNADGPKDCVPSGTWKYAQGYEAIDMFQQCSAEVCRFRLLEDKVRNSMFSWMVGILRAGVFTNSTLREEIAQALRGLDSDLASVFSFPLTRTTDELLLAVYASASAALLLPETVFRLDGHVQACRRPDDICLSTWCHECSQWRDGSFSCPPQPCDRPPRLVEVGGVVFDAGTGLRADAKIRDVMVTKLDMLVFALKLVGYQVDSIEEMKMREEARNAWQRSLPPFLPKSASPAIPAFSPRESSLPIASSLDHFEDRQSLRYKLSQGFAGDAPGGRGADPGGPQVRRRRPLCRAGSLHRPEEEDYKREDWKMELDMWSGSALVADG</sequence>
<feature type="signal peptide" evidence="2">
    <location>
        <begin position="1"/>
        <end position="21"/>
    </location>
</feature>
<dbReference type="AlphaFoldDB" id="L1IYP5"/>
<feature type="chain" id="PRO_5008770649" description="Folate receptor-like domain-containing protein" evidence="2">
    <location>
        <begin position="22"/>
        <end position="490"/>
    </location>
</feature>
<reference evidence="5" key="2">
    <citation type="submission" date="2012-11" db="EMBL/GenBank/DDBJ databases">
        <authorList>
            <person name="Kuo A."/>
            <person name="Curtis B.A."/>
            <person name="Tanifuji G."/>
            <person name="Burki F."/>
            <person name="Gruber A."/>
            <person name="Irimia M."/>
            <person name="Maruyama S."/>
            <person name="Arias M.C."/>
            <person name="Ball S.G."/>
            <person name="Gile G.H."/>
            <person name="Hirakawa Y."/>
            <person name="Hopkins J.F."/>
            <person name="Rensing S.A."/>
            <person name="Schmutz J."/>
            <person name="Symeonidi A."/>
            <person name="Elias M."/>
            <person name="Eveleigh R.J."/>
            <person name="Herman E.K."/>
            <person name="Klute M.J."/>
            <person name="Nakayama T."/>
            <person name="Obornik M."/>
            <person name="Reyes-Prieto A."/>
            <person name="Armbrust E.V."/>
            <person name="Aves S.J."/>
            <person name="Beiko R.G."/>
            <person name="Coutinho P."/>
            <person name="Dacks J.B."/>
            <person name="Durnford D.G."/>
            <person name="Fast N.M."/>
            <person name="Green B.R."/>
            <person name="Grisdale C."/>
            <person name="Hempe F."/>
            <person name="Henrissat B."/>
            <person name="Hoppner M.P."/>
            <person name="Ishida K.-I."/>
            <person name="Kim E."/>
            <person name="Koreny L."/>
            <person name="Kroth P.G."/>
            <person name="Liu Y."/>
            <person name="Malik S.-B."/>
            <person name="Maier U.G."/>
            <person name="McRose D."/>
            <person name="Mock T."/>
            <person name="Neilson J.A."/>
            <person name="Onodera N.T."/>
            <person name="Poole A.M."/>
            <person name="Pritham E.J."/>
            <person name="Richards T.A."/>
            <person name="Rocap G."/>
            <person name="Roy S.W."/>
            <person name="Sarai C."/>
            <person name="Schaack S."/>
            <person name="Shirato S."/>
            <person name="Slamovits C.H."/>
            <person name="Spencer D.F."/>
            <person name="Suzuki S."/>
            <person name="Worden A.Z."/>
            <person name="Zauner S."/>
            <person name="Barry K."/>
            <person name="Bell C."/>
            <person name="Bharti A.K."/>
            <person name="Crow J.A."/>
            <person name="Grimwood J."/>
            <person name="Kramer R."/>
            <person name="Lindquist E."/>
            <person name="Lucas S."/>
            <person name="Salamov A."/>
            <person name="McFadden G.I."/>
            <person name="Lane C.E."/>
            <person name="Keeling P.J."/>
            <person name="Gray M.W."/>
            <person name="Grigoriev I.V."/>
            <person name="Archibald J.M."/>
        </authorList>
    </citation>
    <scope>NUCLEOTIDE SEQUENCE</scope>
    <source>
        <strain evidence="5">CCMP2712</strain>
    </source>
</reference>
<evidence type="ECO:0008006" key="6">
    <source>
        <dbReference type="Google" id="ProtNLM"/>
    </source>
</evidence>
<evidence type="ECO:0000313" key="3">
    <source>
        <dbReference type="EMBL" id="EKX41388.1"/>
    </source>
</evidence>
<name>L1IYP5_GUITC</name>
<dbReference type="RefSeq" id="XP_005828368.1">
    <property type="nucleotide sequence ID" value="XM_005828311.1"/>
</dbReference>
<feature type="region of interest" description="Disordered" evidence="1">
    <location>
        <begin position="430"/>
        <end position="470"/>
    </location>
</feature>
<reference evidence="3 5" key="1">
    <citation type="journal article" date="2012" name="Nature">
        <title>Algal genomes reveal evolutionary mosaicism and the fate of nucleomorphs.</title>
        <authorList>
            <consortium name="DOE Joint Genome Institute"/>
            <person name="Curtis B.A."/>
            <person name="Tanifuji G."/>
            <person name="Burki F."/>
            <person name="Gruber A."/>
            <person name="Irimia M."/>
            <person name="Maruyama S."/>
            <person name="Arias M.C."/>
            <person name="Ball S.G."/>
            <person name="Gile G.H."/>
            <person name="Hirakawa Y."/>
            <person name="Hopkins J.F."/>
            <person name="Kuo A."/>
            <person name="Rensing S.A."/>
            <person name="Schmutz J."/>
            <person name="Symeonidi A."/>
            <person name="Elias M."/>
            <person name="Eveleigh R.J."/>
            <person name="Herman E.K."/>
            <person name="Klute M.J."/>
            <person name="Nakayama T."/>
            <person name="Obornik M."/>
            <person name="Reyes-Prieto A."/>
            <person name="Armbrust E.V."/>
            <person name="Aves S.J."/>
            <person name="Beiko R.G."/>
            <person name="Coutinho P."/>
            <person name="Dacks J.B."/>
            <person name="Durnford D.G."/>
            <person name="Fast N.M."/>
            <person name="Green B.R."/>
            <person name="Grisdale C.J."/>
            <person name="Hempel F."/>
            <person name="Henrissat B."/>
            <person name="Hoppner M.P."/>
            <person name="Ishida K."/>
            <person name="Kim E."/>
            <person name="Koreny L."/>
            <person name="Kroth P.G."/>
            <person name="Liu Y."/>
            <person name="Malik S.B."/>
            <person name="Maier U.G."/>
            <person name="McRose D."/>
            <person name="Mock T."/>
            <person name="Neilson J.A."/>
            <person name="Onodera N.T."/>
            <person name="Poole A.M."/>
            <person name="Pritham E.J."/>
            <person name="Richards T.A."/>
            <person name="Rocap G."/>
            <person name="Roy S.W."/>
            <person name="Sarai C."/>
            <person name="Schaack S."/>
            <person name="Shirato S."/>
            <person name="Slamovits C.H."/>
            <person name="Spencer D.F."/>
            <person name="Suzuki S."/>
            <person name="Worden A.Z."/>
            <person name="Zauner S."/>
            <person name="Barry K."/>
            <person name="Bell C."/>
            <person name="Bharti A.K."/>
            <person name="Crow J.A."/>
            <person name="Grimwood J."/>
            <person name="Kramer R."/>
            <person name="Lindquist E."/>
            <person name="Lucas S."/>
            <person name="Salamov A."/>
            <person name="McFadden G.I."/>
            <person name="Lane C.E."/>
            <person name="Keeling P.J."/>
            <person name="Gray M.W."/>
            <person name="Grigoriev I.V."/>
            <person name="Archibald J.M."/>
        </authorList>
    </citation>
    <scope>NUCLEOTIDE SEQUENCE</scope>
    <source>
        <strain evidence="3 5">CCMP2712</strain>
    </source>
</reference>
<organism evidence="3">
    <name type="scientific">Guillardia theta (strain CCMP2712)</name>
    <name type="common">Cryptophyte</name>
    <dbReference type="NCBI Taxonomy" id="905079"/>
    <lineage>
        <taxon>Eukaryota</taxon>
        <taxon>Cryptophyceae</taxon>
        <taxon>Pyrenomonadales</taxon>
        <taxon>Geminigeraceae</taxon>
        <taxon>Guillardia</taxon>
    </lineage>
</organism>
<evidence type="ECO:0000256" key="2">
    <source>
        <dbReference type="SAM" id="SignalP"/>
    </source>
</evidence>
<keyword evidence="2" id="KW-0732">Signal</keyword>
<keyword evidence="5" id="KW-1185">Reference proteome</keyword>
<dbReference type="GeneID" id="17298026"/>
<reference evidence="4" key="3">
    <citation type="submission" date="2015-06" db="UniProtKB">
        <authorList>
            <consortium name="EnsemblProtists"/>
        </authorList>
    </citation>
    <scope>IDENTIFICATION</scope>
</reference>
<evidence type="ECO:0000256" key="1">
    <source>
        <dbReference type="SAM" id="MobiDB-lite"/>
    </source>
</evidence>
<dbReference type="Proteomes" id="UP000011087">
    <property type="component" value="Unassembled WGS sequence"/>
</dbReference>